<name>A0ABS6YJW5_9ACTN</name>
<protein>
    <submittedName>
        <fullName evidence="1">HNH endonuclease</fullName>
    </submittedName>
</protein>
<gene>
    <name evidence="1" type="ORF">GKQ77_09005</name>
</gene>
<sequence>MNRERLDLPFTPAQLTHAAASSSSVRGTARLLGMPDDSRSREVLARMLREHGVDTAHFRNARLVIDEAALRAAVPEATSFADVVRALGLEAGDVNHRRVRRAAARLGLDTGHFKRKAWGAVPVTERRPVAASTLVVRPPGSSRANRDRLHRALQEVGLPYRCASCGNPGEWLGQRITLHIDHISGDWLDNRQENLRYLCPNCHALTETWCRRKGRQPLAG</sequence>
<keyword evidence="1" id="KW-0255">Endonuclease</keyword>
<comment type="caution">
    <text evidence="1">The sequence shown here is derived from an EMBL/GenBank/DDBJ whole genome shotgun (WGS) entry which is preliminary data.</text>
</comment>
<keyword evidence="2" id="KW-1185">Reference proteome</keyword>
<reference evidence="1 2" key="1">
    <citation type="submission" date="2019-11" db="EMBL/GenBank/DDBJ databases">
        <authorList>
            <person name="Ay H."/>
        </authorList>
    </citation>
    <scope>NUCLEOTIDE SEQUENCE [LARGE SCALE GENOMIC DNA]</scope>
    <source>
        <strain evidence="1 2">BG9H</strain>
    </source>
</reference>
<dbReference type="Proteomes" id="UP001197114">
    <property type="component" value="Unassembled WGS sequence"/>
</dbReference>
<keyword evidence="1" id="KW-0378">Hydrolase</keyword>
<evidence type="ECO:0000313" key="1">
    <source>
        <dbReference type="EMBL" id="MBW5421703.1"/>
    </source>
</evidence>
<dbReference type="InterPro" id="IPR003615">
    <property type="entry name" value="HNH_nuc"/>
</dbReference>
<organism evidence="1 2">
    <name type="scientific">Streptomyces anatolicus</name>
    <dbReference type="NCBI Taxonomy" id="2675858"/>
    <lineage>
        <taxon>Bacteria</taxon>
        <taxon>Bacillati</taxon>
        <taxon>Actinomycetota</taxon>
        <taxon>Actinomycetes</taxon>
        <taxon>Kitasatosporales</taxon>
        <taxon>Streptomycetaceae</taxon>
        <taxon>Streptomyces</taxon>
    </lineage>
</organism>
<evidence type="ECO:0000313" key="2">
    <source>
        <dbReference type="Proteomes" id="UP001197114"/>
    </source>
</evidence>
<accession>A0ABS6YJW5</accession>
<proteinExistence type="predicted"/>
<dbReference type="GO" id="GO:0004519">
    <property type="term" value="F:endonuclease activity"/>
    <property type="evidence" value="ECO:0007669"/>
    <property type="project" value="UniProtKB-KW"/>
</dbReference>
<dbReference type="CDD" id="cd00085">
    <property type="entry name" value="HNHc"/>
    <property type="match status" value="1"/>
</dbReference>
<keyword evidence="1" id="KW-0540">Nuclease</keyword>
<dbReference type="EMBL" id="WMBF01000061">
    <property type="protein sequence ID" value="MBW5421703.1"/>
    <property type="molecule type" value="Genomic_DNA"/>
</dbReference>